<proteinExistence type="predicted"/>
<accession>A0A5B7CJ79</accession>
<dbReference type="EMBL" id="VSRR010000067">
    <property type="protein sequence ID" value="MPC09390.1"/>
    <property type="molecule type" value="Genomic_DNA"/>
</dbReference>
<protein>
    <submittedName>
        <fullName evidence="3">Uncharacterized protein</fullName>
    </submittedName>
</protein>
<comment type="caution">
    <text evidence="3">The sequence shown here is derived from an EMBL/GenBank/DDBJ whole genome shotgun (WGS) entry which is preliminary data.</text>
</comment>
<evidence type="ECO:0000256" key="1">
    <source>
        <dbReference type="SAM" id="MobiDB-lite"/>
    </source>
</evidence>
<evidence type="ECO:0000313" key="4">
    <source>
        <dbReference type="Proteomes" id="UP000324222"/>
    </source>
</evidence>
<keyword evidence="2" id="KW-1133">Transmembrane helix</keyword>
<keyword evidence="4" id="KW-1185">Reference proteome</keyword>
<organism evidence="3 4">
    <name type="scientific">Portunus trituberculatus</name>
    <name type="common">Swimming crab</name>
    <name type="synonym">Neptunus trituberculatus</name>
    <dbReference type="NCBI Taxonomy" id="210409"/>
    <lineage>
        <taxon>Eukaryota</taxon>
        <taxon>Metazoa</taxon>
        <taxon>Ecdysozoa</taxon>
        <taxon>Arthropoda</taxon>
        <taxon>Crustacea</taxon>
        <taxon>Multicrustacea</taxon>
        <taxon>Malacostraca</taxon>
        <taxon>Eumalacostraca</taxon>
        <taxon>Eucarida</taxon>
        <taxon>Decapoda</taxon>
        <taxon>Pleocyemata</taxon>
        <taxon>Brachyura</taxon>
        <taxon>Eubrachyura</taxon>
        <taxon>Portunoidea</taxon>
        <taxon>Portunidae</taxon>
        <taxon>Portuninae</taxon>
        <taxon>Portunus</taxon>
    </lineage>
</organism>
<evidence type="ECO:0000313" key="3">
    <source>
        <dbReference type="EMBL" id="MPC09390.1"/>
    </source>
</evidence>
<sequence>MMELQDVRDENLPSFLVYRPSRISNGLRLMPLRVLGAGVLGILCASIVFVIANLIIFAAHPSPETQTPDAEIFIDLDLDGEEQIYLDLDLENPIELEELYDQDDLTTPPFIPTPQFMNQEMPNTPSTPQDPTPPVLVFYRPAKTPSRLPKPANGTHLSSSLPDPHPSQAPPRDIPPVTTDCTDSSPCPPALPPYHTPFVTLFTKIKSRFVAITPSITNRFPTSTTPTTTTATNYTTVPSITTTSTPTTATTTVTSSIAVTSAPFVHIIVASPLNIEPTLDLPTEAQTPEKEPVSCGYSRGKVIMYVLLAILIFLLLVVVYEMVKLCKY</sequence>
<feature type="region of interest" description="Disordered" evidence="1">
    <location>
        <begin position="116"/>
        <end position="184"/>
    </location>
</feature>
<feature type="transmembrane region" description="Helical" evidence="2">
    <location>
        <begin position="302"/>
        <end position="323"/>
    </location>
</feature>
<feature type="compositionally biased region" description="Polar residues" evidence="1">
    <location>
        <begin position="116"/>
        <end position="127"/>
    </location>
</feature>
<evidence type="ECO:0000256" key="2">
    <source>
        <dbReference type="SAM" id="Phobius"/>
    </source>
</evidence>
<gene>
    <name evidence="3" type="ORF">E2C01_002001</name>
</gene>
<keyword evidence="2" id="KW-0472">Membrane</keyword>
<dbReference type="Proteomes" id="UP000324222">
    <property type="component" value="Unassembled WGS sequence"/>
</dbReference>
<reference evidence="3 4" key="1">
    <citation type="submission" date="2019-05" db="EMBL/GenBank/DDBJ databases">
        <title>Another draft genome of Portunus trituberculatus and its Hox gene families provides insights of decapod evolution.</title>
        <authorList>
            <person name="Jeong J.-H."/>
            <person name="Song I."/>
            <person name="Kim S."/>
            <person name="Choi T."/>
            <person name="Kim D."/>
            <person name="Ryu S."/>
            <person name="Kim W."/>
        </authorList>
    </citation>
    <scope>NUCLEOTIDE SEQUENCE [LARGE SCALE GENOMIC DNA]</scope>
    <source>
        <tissue evidence="3">Muscle</tissue>
    </source>
</reference>
<keyword evidence="2" id="KW-0812">Transmembrane</keyword>
<name>A0A5B7CJ79_PORTR</name>
<feature type="transmembrane region" description="Helical" evidence="2">
    <location>
        <begin position="34"/>
        <end position="59"/>
    </location>
</feature>
<feature type="compositionally biased region" description="Pro residues" evidence="1">
    <location>
        <begin position="163"/>
        <end position="174"/>
    </location>
</feature>
<dbReference type="AlphaFoldDB" id="A0A5B7CJ79"/>